<dbReference type="Proteomes" id="UP001144280">
    <property type="component" value="Unassembled WGS sequence"/>
</dbReference>
<evidence type="ECO:0000256" key="1">
    <source>
        <dbReference type="SAM" id="SignalP"/>
    </source>
</evidence>
<sequence length="300" mass="31213">MVARSKLYSFAFRVSIVAASAATALTLTGTVAVAAPRHRPTTVPVVMTLDEGFTLPQSVRAGWVTFEVSTPDVSGGFLHYLQGFRTLGAADPDVVVADLRAALSPDPATAAAGIAATARDADLVGGAAVDAATTVSVTLPLTAGTYYFFDLNDLFVPGQQAVLHKLRVVGGFIGHAPAADATIAMRTVAGAPRFVAPTRLPAGGTFRIVNASDEIHELATQKVVPGTTDVDIQRFFDSGTTTPFAEPSLRGAGAISPGRIVYLRIERLSAGPYAFMCFVPGKHSGVPHAIEGMHTVATMH</sequence>
<evidence type="ECO:0000313" key="2">
    <source>
        <dbReference type="EMBL" id="GLH95292.1"/>
    </source>
</evidence>
<evidence type="ECO:0008006" key="4">
    <source>
        <dbReference type="Google" id="ProtNLM"/>
    </source>
</evidence>
<feature type="signal peptide" evidence="1">
    <location>
        <begin position="1"/>
        <end position="34"/>
    </location>
</feature>
<organism evidence="2 3">
    <name type="scientific">Phytohabitans aurantiacus</name>
    <dbReference type="NCBI Taxonomy" id="3016789"/>
    <lineage>
        <taxon>Bacteria</taxon>
        <taxon>Bacillati</taxon>
        <taxon>Actinomycetota</taxon>
        <taxon>Actinomycetes</taxon>
        <taxon>Micromonosporales</taxon>
        <taxon>Micromonosporaceae</taxon>
    </lineage>
</organism>
<reference evidence="2" key="1">
    <citation type="submission" date="2022-12" db="EMBL/GenBank/DDBJ databases">
        <title>New Phytohabitans aurantiacus sp. RD004123 nov., an actinomycete isolated from soil.</title>
        <authorList>
            <person name="Triningsih D.W."/>
            <person name="Harunari E."/>
            <person name="Igarashi Y."/>
        </authorList>
    </citation>
    <scope>NUCLEOTIDE SEQUENCE</scope>
    <source>
        <strain evidence="2">RD004123</strain>
    </source>
</reference>
<dbReference type="EMBL" id="BSDI01000002">
    <property type="protein sequence ID" value="GLH95292.1"/>
    <property type="molecule type" value="Genomic_DNA"/>
</dbReference>
<proteinExistence type="predicted"/>
<accession>A0ABQ5QN90</accession>
<keyword evidence="1" id="KW-0732">Signal</keyword>
<comment type="caution">
    <text evidence="2">The sequence shown here is derived from an EMBL/GenBank/DDBJ whole genome shotgun (WGS) entry which is preliminary data.</text>
</comment>
<gene>
    <name evidence="2" type="ORF">Pa4123_05640</name>
</gene>
<protein>
    <recommendedName>
        <fullName evidence="4">Blue (type 1) copper domain-containing protein</fullName>
    </recommendedName>
</protein>
<feature type="chain" id="PRO_5047125549" description="Blue (type 1) copper domain-containing protein" evidence="1">
    <location>
        <begin position="35"/>
        <end position="300"/>
    </location>
</feature>
<name>A0ABQ5QN90_9ACTN</name>
<evidence type="ECO:0000313" key="3">
    <source>
        <dbReference type="Proteomes" id="UP001144280"/>
    </source>
</evidence>
<keyword evidence="3" id="KW-1185">Reference proteome</keyword>